<dbReference type="Ensembl" id="ENSPMRT00000000417.1">
    <property type="protein sequence ID" value="ENSPMRP00000000394.1"/>
    <property type="gene ID" value="ENSPMRG00000000300.1"/>
</dbReference>
<feature type="compositionally biased region" description="Basic residues" evidence="1">
    <location>
        <begin position="1130"/>
        <end position="1139"/>
    </location>
</feature>
<feature type="region of interest" description="Disordered" evidence="1">
    <location>
        <begin position="1063"/>
        <end position="1140"/>
    </location>
</feature>
<feature type="compositionally biased region" description="Pro residues" evidence="1">
    <location>
        <begin position="847"/>
        <end position="857"/>
    </location>
</feature>
<feature type="region of interest" description="Disordered" evidence="1">
    <location>
        <begin position="963"/>
        <end position="1004"/>
    </location>
</feature>
<dbReference type="Proteomes" id="UP000472272">
    <property type="component" value="Chromosome 4"/>
</dbReference>
<reference evidence="2" key="2">
    <citation type="submission" date="2025-08" db="UniProtKB">
        <authorList>
            <consortium name="Ensembl"/>
        </authorList>
    </citation>
    <scope>IDENTIFICATION</scope>
</reference>
<sequence length="1221" mass="128127">MALRHSQVVGGRFQVHHLRPGRAQGQPGLVVKVHGGRGQGGAADHVHDIEGPPAVLPFAGHEHNVVLANLLLLALAPAAASSPTSATTPSTQLGVAVLSNAAVVGADLLVLPLALHGNGDHGSQEDDGNSAQGDDQRQGQVPVGSPVLLAIHLGLTCFRQRSSQGPHNQLGHCGKAGLSVVTDLDHQLSHRAQLFPVRVQCADLPAGRVHLKEVLLVAFHNLVGEAPTFPKIAVHGTDSAHGIANASVPRDLELGGVIDEGWQDNERSVVVDIEDSDADGGVALSVGGARVFGQHMELKVLGLLVVEAPQGIDGAIGGVDGDIGVDGDVTHVPWQDGVGHCAVLPQVWVLGQHRAQVLPGDVVLRDLQHVEALTEAGRVVVLVQDPDREGFGGVEWRAAPVSSQDGDIVLVLHLSVQRPVCHHGVQVVIVLLQGEGHGPVPPAAIPLHPALQLPVFARVTIRHSHQGDNGAGRSRLAQRPLAHRDEADGGRVVVAVDEAHGDFAVGRDGVGPQVARLHVDLNEAALLVVQVALDADQARLRVDAEELADPLWRVAAEGVEHLAVGALVGVGGVEVDDGRAQRRVFGQLHHVGGGLEDGAVVVGVDEAHVELHGARARRVSAVERRQHQRVVALLLAVERLLHHQLGELGAVAAGLDVEREEAVVVAGEHVGAQPVLAGVRVVGAGQREAGARRRVLGDVQVHLVRREGRRVVVQVLDLHLDHADLLVVGENLERQLTLGAPPAQRLAVQALLGVQQAALAVHVQQVRRRVLQHAEGGLGAAGALQGRQPAARAGLQPGIAADVADHRAGALLLGHRVVQVLERQGRQSPAQQQAAGRKGPHPRARRPSPPTRPPALPSLPAAGSRARRLAAPRLAAAAAASLKFQDLLLAKIRAAPPAPPWRQRAGGRVGPPCCVQLRGAGRERGGEKNSEPRSFFSGPEAEISSNAGTWGRGCAPVLTEALPRSKAPGPEAQPRQRGQGGASSRRAGRGPQSLGQDLLGGGAAGKRRLTAPAAGFPQRASCCSRRCNLAGCAAAQRRISQAGPAARLAASCGARNNVLMGGEAKRGVQKPPERAGSLQVCKSYTPDPPPGGRGRERDDSEPATAAPPPDLQWVSRQNETGRGCQLKKEKISRRPRQRHAGGCCAGEIGRSRRRRRRCSWRRRHRDEPLARPPARPPLAAASVRVCESSALSSLQFNFSLPASLSVLAVKRKSTGNPWLGA</sequence>
<name>A0A670HKQ6_PODMU</name>
<evidence type="ECO:0000256" key="1">
    <source>
        <dbReference type="SAM" id="MobiDB-lite"/>
    </source>
</evidence>
<reference evidence="2 3" key="1">
    <citation type="journal article" date="2019" name="Proc. Natl. Acad. Sci. U.S.A.">
        <title>Regulatory changes in pterin and carotenoid genes underlie balanced color polymorphisms in the wall lizard.</title>
        <authorList>
            <person name="Andrade P."/>
            <person name="Pinho C."/>
            <person name="Perez I de Lanuza G."/>
            <person name="Afonso S."/>
            <person name="Brejcha J."/>
            <person name="Rubin C.J."/>
            <person name="Wallerman O."/>
            <person name="Pereira P."/>
            <person name="Sabatino S.J."/>
            <person name="Bellati A."/>
            <person name="Pellitteri-Rosa D."/>
            <person name="Bosakova Z."/>
            <person name="Bunikis I."/>
            <person name="Carretero M.A."/>
            <person name="Feiner N."/>
            <person name="Marsik P."/>
            <person name="Pauperio F."/>
            <person name="Salvi D."/>
            <person name="Soler L."/>
            <person name="While G.M."/>
            <person name="Uller T."/>
            <person name="Font E."/>
            <person name="Andersson L."/>
            <person name="Carneiro M."/>
        </authorList>
    </citation>
    <scope>NUCLEOTIDE SEQUENCE</scope>
</reference>
<feature type="region of interest" description="Disordered" evidence="1">
    <location>
        <begin position="118"/>
        <end position="139"/>
    </location>
</feature>
<dbReference type="GeneTree" id="ENSGT00900000143708"/>
<keyword evidence="3" id="KW-1185">Reference proteome</keyword>
<organism evidence="2 3">
    <name type="scientific">Podarcis muralis</name>
    <name type="common">Wall lizard</name>
    <name type="synonym">Lacerta muralis</name>
    <dbReference type="NCBI Taxonomy" id="64176"/>
    <lineage>
        <taxon>Eukaryota</taxon>
        <taxon>Metazoa</taxon>
        <taxon>Chordata</taxon>
        <taxon>Craniata</taxon>
        <taxon>Vertebrata</taxon>
        <taxon>Euteleostomi</taxon>
        <taxon>Lepidosauria</taxon>
        <taxon>Squamata</taxon>
        <taxon>Bifurcata</taxon>
        <taxon>Unidentata</taxon>
        <taxon>Episquamata</taxon>
        <taxon>Laterata</taxon>
        <taxon>Lacertibaenia</taxon>
        <taxon>Lacertidae</taxon>
        <taxon>Podarcis</taxon>
    </lineage>
</organism>
<feature type="region of interest" description="Disordered" evidence="1">
    <location>
        <begin position="823"/>
        <end position="864"/>
    </location>
</feature>
<dbReference type="OMA" id="GCCAGEI"/>
<accession>A0A670HKQ6</accession>
<feature type="region of interest" description="Disordered" evidence="1">
    <location>
        <begin position="919"/>
        <end position="949"/>
    </location>
</feature>
<feature type="compositionally biased region" description="Basic and acidic residues" evidence="1">
    <location>
        <begin position="920"/>
        <end position="931"/>
    </location>
</feature>
<reference evidence="2" key="3">
    <citation type="submission" date="2025-09" db="UniProtKB">
        <authorList>
            <consortium name="Ensembl"/>
        </authorList>
    </citation>
    <scope>IDENTIFICATION</scope>
</reference>
<feature type="compositionally biased region" description="Low complexity" evidence="1">
    <location>
        <begin position="968"/>
        <end position="993"/>
    </location>
</feature>
<evidence type="ECO:0000313" key="3">
    <source>
        <dbReference type="Proteomes" id="UP000472272"/>
    </source>
</evidence>
<protein>
    <submittedName>
        <fullName evidence="2">Uncharacterized protein</fullName>
    </submittedName>
</protein>
<evidence type="ECO:0000313" key="2">
    <source>
        <dbReference type="Ensembl" id="ENSPMRP00000000394.1"/>
    </source>
</evidence>
<dbReference type="AlphaFoldDB" id="A0A670HKQ6"/>
<proteinExistence type="predicted"/>